<reference evidence="2 3" key="1">
    <citation type="submission" date="2021-01" db="EMBL/GenBank/DDBJ databases">
        <title>Sequencing the genomes of 1000 actinobacteria strains.</title>
        <authorList>
            <person name="Klenk H.-P."/>
        </authorList>
    </citation>
    <scope>NUCLEOTIDE SEQUENCE [LARGE SCALE GENOMIC DNA]</scope>
    <source>
        <strain evidence="2 3">DSM 44581</strain>
    </source>
</reference>
<protein>
    <submittedName>
        <fullName evidence="2">Uncharacterized protein</fullName>
    </submittedName>
</protein>
<organism evidence="2 3">
    <name type="scientific">Saccharothrix algeriensis</name>
    <dbReference type="NCBI Taxonomy" id="173560"/>
    <lineage>
        <taxon>Bacteria</taxon>
        <taxon>Bacillati</taxon>
        <taxon>Actinomycetota</taxon>
        <taxon>Actinomycetes</taxon>
        <taxon>Pseudonocardiales</taxon>
        <taxon>Pseudonocardiaceae</taxon>
        <taxon>Saccharothrix</taxon>
    </lineage>
</organism>
<evidence type="ECO:0000313" key="3">
    <source>
        <dbReference type="Proteomes" id="UP001195724"/>
    </source>
</evidence>
<comment type="caution">
    <text evidence="2">The sequence shown here is derived from an EMBL/GenBank/DDBJ whole genome shotgun (WGS) entry which is preliminary data.</text>
</comment>
<gene>
    <name evidence="2" type="ORF">JOE68_003966</name>
</gene>
<feature type="signal peptide" evidence="1">
    <location>
        <begin position="1"/>
        <end position="22"/>
    </location>
</feature>
<evidence type="ECO:0000313" key="2">
    <source>
        <dbReference type="EMBL" id="MBM7813101.1"/>
    </source>
</evidence>
<keyword evidence="1" id="KW-0732">Signal</keyword>
<evidence type="ECO:0000256" key="1">
    <source>
        <dbReference type="SAM" id="SignalP"/>
    </source>
</evidence>
<feature type="chain" id="PRO_5047486690" evidence="1">
    <location>
        <begin position="23"/>
        <end position="35"/>
    </location>
</feature>
<accession>A0ABS2SDH1</accession>
<keyword evidence="3" id="KW-1185">Reference proteome</keyword>
<dbReference type="EMBL" id="JAFBCL010000001">
    <property type="protein sequence ID" value="MBM7813101.1"/>
    <property type="molecule type" value="Genomic_DNA"/>
</dbReference>
<sequence length="35" mass="3623">MRIGRVLLAALLVAFFSTTAQVASASVPLGGMPYN</sequence>
<proteinExistence type="predicted"/>
<dbReference type="Proteomes" id="UP001195724">
    <property type="component" value="Unassembled WGS sequence"/>
</dbReference>
<name>A0ABS2SDH1_9PSEU</name>